<dbReference type="OrthoDB" id="3068171at2759"/>
<feature type="transmembrane region" description="Helical" evidence="1">
    <location>
        <begin position="259"/>
        <end position="281"/>
    </location>
</feature>
<dbReference type="RefSeq" id="XP_043016704.1">
    <property type="nucleotide sequence ID" value="XM_043147990.1"/>
</dbReference>
<evidence type="ECO:0000256" key="1">
    <source>
        <dbReference type="SAM" id="Phobius"/>
    </source>
</evidence>
<proteinExistence type="predicted"/>
<organism evidence="2 3">
    <name type="scientific">Marasmius oreades</name>
    <name type="common">fairy-ring Marasmius</name>
    <dbReference type="NCBI Taxonomy" id="181124"/>
    <lineage>
        <taxon>Eukaryota</taxon>
        <taxon>Fungi</taxon>
        <taxon>Dikarya</taxon>
        <taxon>Basidiomycota</taxon>
        <taxon>Agaricomycotina</taxon>
        <taxon>Agaricomycetes</taxon>
        <taxon>Agaricomycetidae</taxon>
        <taxon>Agaricales</taxon>
        <taxon>Marasmiineae</taxon>
        <taxon>Marasmiaceae</taxon>
        <taxon>Marasmius</taxon>
    </lineage>
</organism>
<protein>
    <submittedName>
        <fullName evidence="2">Uncharacterized protein</fullName>
    </submittedName>
</protein>
<name>A0A9P7V4S0_9AGAR</name>
<dbReference type="AlphaFoldDB" id="A0A9P7V4S0"/>
<keyword evidence="1" id="KW-1133">Transmembrane helix</keyword>
<keyword evidence="3" id="KW-1185">Reference proteome</keyword>
<evidence type="ECO:0000313" key="3">
    <source>
        <dbReference type="Proteomes" id="UP001049176"/>
    </source>
</evidence>
<gene>
    <name evidence="2" type="ORF">E1B28_002008</name>
</gene>
<comment type="caution">
    <text evidence="2">The sequence shown here is derived from an EMBL/GenBank/DDBJ whole genome shotgun (WGS) entry which is preliminary data.</text>
</comment>
<accession>A0A9P7V4S0</accession>
<sequence>MRLLNWAELQASPYLFEQLVLDLEILHNFCLVVYLYGEIDPGTSGAFLLLSTLLAEATSNDTYIKAATQTSQFLEKFPVVEETETILSGLEDNTTNCSGSPPGALKHWYPTTGDHIEGLSVLASINSTLLKDLQRMILSQTLGRRNQRPDGILDIGPNYIQGFPTGDPFLVRGLMTAYRRNLTGESSDYIKSFIDIQYNALLNNATYPGTNMYGGSWIGPPSRILNGINQTFAAMVLVQAIGLAPSPSPSPTSTKTGTIVGGVVGGVTFIAIVTGLILLFLHKRKQGHQGPTSILASSTLSVFITSHPPSTYGITPFILPEPWEMDVAPKPAKAFISHPNVQPAADKTVDPGNLIQGQHMVDQPEVEEVTSHNGDNLDSRFQEMLTAHLVRILNAHLERELLPPTYQSQLGSDA</sequence>
<dbReference type="Gene3D" id="1.50.10.20">
    <property type="match status" value="1"/>
</dbReference>
<dbReference type="KEGG" id="more:E1B28_002008"/>
<keyword evidence="1" id="KW-0812">Transmembrane</keyword>
<keyword evidence="1" id="KW-0472">Membrane</keyword>
<dbReference type="Proteomes" id="UP001049176">
    <property type="component" value="Chromosome 1"/>
</dbReference>
<reference evidence="2" key="1">
    <citation type="journal article" date="2021" name="Genome Biol. Evol.">
        <title>The assembled and annotated genome of the fairy-ring fungus Marasmius oreades.</title>
        <authorList>
            <person name="Hiltunen M."/>
            <person name="Ament-Velasquez S.L."/>
            <person name="Johannesson H."/>
        </authorList>
    </citation>
    <scope>NUCLEOTIDE SEQUENCE</scope>
    <source>
        <strain evidence="2">03SP1</strain>
    </source>
</reference>
<dbReference type="GeneID" id="66071084"/>
<dbReference type="EMBL" id="CM032181">
    <property type="protein sequence ID" value="KAG7100234.1"/>
    <property type="molecule type" value="Genomic_DNA"/>
</dbReference>
<evidence type="ECO:0000313" key="2">
    <source>
        <dbReference type="EMBL" id="KAG7100234.1"/>
    </source>
</evidence>